<dbReference type="AlphaFoldDB" id="A0A656GGG5"/>
<proteinExistence type="predicted"/>
<feature type="transmembrane region" description="Helical" evidence="1">
    <location>
        <begin position="33"/>
        <end position="50"/>
    </location>
</feature>
<comment type="caution">
    <text evidence="2">The sequence shown here is derived from an EMBL/GenBank/DDBJ whole genome shotgun (WGS) entry which is preliminary data.</text>
</comment>
<accession>A0A656GGG5</accession>
<dbReference type="Proteomes" id="UP000003465">
    <property type="component" value="Unassembled WGS sequence"/>
</dbReference>
<evidence type="ECO:0000313" key="3">
    <source>
        <dbReference type="Proteomes" id="UP000003465"/>
    </source>
</evidence>
<dbReference type="EMBL" id="AEAG01001002">
    <property type="protein sequence ID" value="EGH24649.1"/>
    <property type="molecule type" value="Genomic_DNA"/>
</dbReference>
<sequence length="122" mass="14181">NGIYTGLFPILGYKNGKSRAIDKGSKNIQKSDTFFVLFSTIGLIFGWPFATPYVFVMLKYKMFWAVMTLGIVGCAFAADGNLWLLRNPGKSPRDYYQRKHWWLHVFNWEIKREFPETEAADK</sequence>
<keyword evidence="1" id="KW-0472">Membrane</keyword>
<keyword evidence="1" id="KW-0812">Transmembrane</keyword>
<feature type="non-terminal residue" evidence="2">
    <location>
        <position position="1"/>
    </location>
</feature>
<keyword evidence="1" id="KW-1133">Transmembrane helix</keyword>
<gene>
    <name evidence="2" type="ORF">PSYMO_25634</name>
</gene>
<protein>
    <submittedName>
        <fullName evidence="2">Uncharacterized protein</fullName>
    </submittedName>
</protein>
<feature type="transmembrane region" description="Helical" evidence="1">
    <location>
        <begin position="62"/>
        <end position="85"/>
    </location>
</feature>
<reference evidence="2 3" key="1">
    <citation type="journal article" date="2011" name="PLoS Pathog.">
        <title>Dynamic evolution of pathogenicity revealed by sequencing and comparative genomics of 19 Pseudomonas syringae isolates.</title>
        <authorList>
            <person name="Baltrus D.A."/>
            <person name="Nishimura M.T."/>
            <person name="Romanchuk A."/>
            <person name="Chang J.H."/>
            <person name="Mukhtar M.S."/>
            <person name="Cherkis K."/>
            <person name="Roach J."/>
            <person name="Grant S.R."/>
            <person name="Jones C.D."/>
            <person name="Dangl J.L."/>
        </authorList>
    </citation>
    <scope>NUCLEOTIDE SEQUENCE [LARGE SCALE GENOMIC DNA]</scope>
    <source>
        <strain evidence="2 3">301020</strain>
    </source>
</reference>
<organism evidence="2 3">
    <name type="scientific">Pseudomonas amygdali pv. mori str. 301020</name>
    <dbReference type="NCBI Taxonomy" id="629261"/>
    <lineage>
        <taxon>Bacteria</taxon>
        <taxon>Pseudomonadati</taxon>
        <taxon>Pseudomonadota</taxon>
        <taxon>Gammaproteobacteria</taxon>
        <taxon>Pseudomonadales</taxon>
        <taxon>Pseudomonadaceae</taxon>
        <taxon>Pseudomonas</taxon>
        <taxon>Pseudomonas amygdali</taxon>
    </lineage>
</organism>
<evidence type="ECO:0000256" key="1">
    <source>
        <dbReference type="SAM" id="Phobius"/>
    </source>
</evidence>
<name>A0A656GGG5_PSEA0</name>
<evidence type="ECO:0000313" key="2">
    <source>
        <dbReference type="EMBL" id="EGH24649.1"/>
    </source>
</evidence>